<keyword evidence="2" id="KW-1185">Reference proteome</keyword>
<accession>A0A127AY32</accession>
<name>A0A127AY32_9CAUD</name>
<proteinExistence type="predicted"/>
<sequence length="300" mass="34611">MYLRVRDEYGAIREYRQSLEPAVPGQLIKIVSNPAHDGIEQGDIVRVDFVGVNGQVIVGGQKGYSLTQEDYLVLNQTQFLWFKKVRHKEVSQPARQGDRIIAQLASGKYMILNVQRVTDSGVVGRSDDFTKFIDDGNYKVILSVSNLPLKLRPYYTVDKIPKAGQYVEIQDQLLTYDTSEYYPAIYEVAYKNDTCVSITQDMLGRELTRPLQISLDKCKVLEFTEEYADQIFTVKQIEAVEPEPEVPVKTEAEIPLEFIENMNNLEDRVELLELVFDDMFSRMTSSLYLRRREKIGRQRE</sequence>
<dbReference type="GeneID" id="29125462"/>
<dbReference type="RefSeq" id="YP_009302683.1">
    <property type="nucleotide sequence ID" value="NC_031245.1"/>
</dbReference>
<dbReference type="KEGG" id="vg:29125462"/>
<organism evidence="1 2">
    <name type="scientific">Bacillus phage SP-15</name>
    <dbReference type="NCBI Taxonomy" id="1792032"/>
    <lineage>
        <taxon>Viruses</taxon>
        <taxon>Duplodnaviria</taxon>
        <taxon>Heunggongvirae</taxon>
        <taxon>Uroviricota</taxon>
        <taxon>Caudoviricetes</taxon>
        <taxon>Thornevirus</taxon>
        <taxon>Thornevirus SP15</taxon>
    </lineage>
</organism>
<evidence type="ECO:0000313" key="2">
    <source>
        <dbReference type="Proteomes" id="UP000203261"/>
    </source>
</evidence>
<evidence type="ECO:0000313" key="1">
    <source>
        <dbReference type="EMBL" id="AMM45094.1"/>
    </source>
</evidence>
<dbReference type="EMBL" id="KT624200">
    <property type="protein sequence ID" value="AMM45094.1"/>
    <property type="molecule type" value="Genomic_DNA"/>
</dbReference>
<reference evidence="1 2" key="1">
    <citation type="submission" date="2015-08" db="EMBL/GenBank/DDBJ databases">
        <authorList>
            <person name="Babu N.S."/>
            <person name="Beckwith C.J."/>
            <person name="Beseler K.G."/>
            <person name="Brison A."/>
            <person name="Carone J.V."/>
            <person name="Caskin T.P."/>
            <person name="Diamond M."/>
            <person name="Durham M.E."/>
            <person name="Foxe J.M."/>
            <person name="Go M."/>
            <person name="Henderson B.A."/>
            <person name="Jones I.B."/>
            <person name="McGettigan J.A."/>
            <person name="Micheletti S.J."/>
            <person name="Nasrallah M.E."/>
            <person name="Ortiz D."/>
            <person name="Piller C.R."/>
            <person name="Privatt S.R."/>
            <person name="Schneider S.L."/>
            <person name="Sharp S."/>
            <person name="Smith T.C."/>
            <person name="Stanton J.D."/>
            <person name="Ullery H.E."/>
            <person name="Wilson R.J."/>
            <person name="Serrano M.G."/>
            <person name="Buck G."/>
            <person name="Lee V."/>
            <person name="Wang Y."/>
            <person name="Carvalho R."/>
            <person name="Voegtly L."/>
            <person name="Shi R."/>
            <person name="Duckworth R."/>
            <person name="Johnson A."/>
            <person name="Loviza R."/>
            <person name="Walstead R."/>
            <person name="Shah Z."/>
            <person name="Kiflezghi M."/>
            <person name="Wade K."/>
            <person name="Ball S.L."/>
            <person name="Bradley K.W."/>
            <person name="Asai D.J."/>
            <person name="Bowman C.A."/>
            <person name="Russell D.A."/>
            <person name="Pope W.H."/>
            <person name="Jacobs-Sera D."/>
            <person name="Hendrix R.W."/>
            <person name="Hatfull G.F."/>
        </authorList>
    </citation>
    <scope>NUCLEOTIDE SEQUENCE [LARGE SCALE GENOMIC DNA]</scope>
</reference>
<dbReference type="Proteomes" id="UP000203261">
    <property type="component" value="Segment"/>
</dbReference>
<gene>
    <name evidence="1" type="ORF">SP15_286</name>
</gene>
<protein>
    <submittedName>
        <fullName evidence="1">Uncharacterized protein</fullName>
    </submittedName>
</protein>